<reference evidence="3" key="1">
    <citation type="journal article" date="2013" name="Stand. Genomic Sci.">
        <title>Complete genome sequence of Desulfocapsa sulfexigens, a marine deltaproteobacterium specialized in disproportionating inorganic sulfur compounds.</title>
        <authorList>
            <person name="Finster K.W."/>
            <person name="Kjeldsen K.U."/>
            <person name="Kube M."/>
            <person name="Reinhardt R."/>
            <person name="Mussmann M."/>
            <person name="Amann R."/>
            <person name="Schreiber L."/>
        </authorList>
    </citation>
    <scope>NUCLEOTIDE SEQUENCE [LARGE SCALE GENOMIC DNA]</scope>
    <source>
        <strain evidence="3">DSM 10523 / SB164P1</strain>
    </source>
</reference>
<proteinExistence type="predicted"/>
<dbReference type="HOGENOM" id="CLU_041441_1_2_7"/>
<dbReference type="Gene3D" id="3.60.21.10">
    <property type="match status" value="1"/>
</dbReference>
<gene>
    <name evidence="2" type="ordered locus">UWK_00604</name>
</gene>
<dbReference type="AlphaFoldDB" id="M1PBN8"/>
<name>M1PBN8_DESSD</name>
<dbReference type="CDD" id="cd07379">
    <property type="entry name" value="MPP_239FB"/>
    <property type="match status" value="1"/>
</dbReference>
<dbReference type="STRING" id="1167006.UWK_00604"/>
<dbReference type="InterPro" id="IPR004843">
    <property type="entry name" value="Calcineurin-like_PHP"/>
</dbReference>
<dbReference type="EMBL" id="CP003985">
    <property type="protein sequence ID" value="AGF77185.1"/>
    <property type="molecule type" value="Genomic_DNA"/>
</dbReference>
<protein>
    <submittedName>
        <fullName evidence="2">Putative phosphoesterase, ICC</fullName>
    </submittedName>
</protein>
<dbReference type="PANTHER" id="PTHR12905">
    <property type="entry name" value="METALLOPHOSPHOESTERASE"/>
    <property type="match status" value="1"/>
</dbReference>
<dbReference type="Pfam" id="PF00149">
    <property type="entry name" value="Metallophos"/>
    <property type="match status" value="1"/>
</dbReference>
<evidence type="ECO:0000313" key="2">
    <source>
        <dbReference type="EMBL" id="AGF77185.1"/>
    </source>
</evidence>
<organism evidence="2 3">
    <name type="scientific">Desulfocapsa sulfexigens (strain DSM 10523 / SB164P1)</name>
    <dbReference type="NCBI Taxonomy" id="1167006"/>
    <lineage>
        <taxon>Bacteria</taxon>
        <taxon>Pseudomonadati</taxon>
        <taxon>Thermodesulfobacteriota</taxon>
        <taxon>Desulfobulbia</taxon>
        <taxon>Desulfobulbales</taxon>
        <taxon>Desulfocapsaceae</taxon>
        <taxon>Desulfocapsa</taxon>
    </lineage>
</organism>
<dbReference type="PANTHER" id="PTHR12905:SF0">
    <property type="entry name" value="CALCINEURIN-LIKE PHOSPHOESTERASE DOMAIN-CONTAINING PROTEIN"/>
    <property type="match status" value="1"/>
</dbReference>
<feature type="domain" description="Calcineurin-like phosphoesterase" evidence="1">
    <location>
        <begin position="8"/>
        <end position="165"/>
    </location>
</feature>
<dbReference type="InterPro" id="IPR029052">
    <property type="entry name" value="Metallo-depent_PP-like"/>
</dbReference>
<accession>M1PBN8</accession>
<keyword evidence="3" id="KW-1185">Reference proteome</keyword>
<evidence type="ECO:0000313" key="3">
    <source>
        <dbReference type="Proteomes" id="UP000011721"/>
    </source>
</evidence>
<evidence type="ECO:0000259" key="1">
    <source>
        <dbReference type="Pfam" id="PF00149"/>
    </source>
</evidence>
<dbReference type="SUPFAM" id="SSF56300">
    <property type="entry name" value="Metallo-dependent phosphatases"/>
    <property type="match status" value="1"/>
</dbReference>
<dbReference type="KEGG" id="dsf:UWK_00604"/>
<dbReference type="eggNOG" id="COG2129">
    <property type="taxonomic scope" value="Bacteria"/>
</dbReference>
<dbReference type="InterPro" id="IPR051693">
    <property type="entry name" value="UPF0046_metallophosphoest"/>
</dbReference>
<dbReference type="GO" id="GO:0016787">
    <property type="term" value="F:hydrolase activity"/>
    <property type="evidence" value="ECO:0007669"/>
    <property type="project" value="InterPro"/>
</dbReference>
<sequence length="200" mass="22133">MLHQRVEIPDGDLLIFAGDMSVCRTLQDVAGFNTFLKSLPHPYKVVIGGNHDHLLASSPDLGRELLRDATYLQDESVIIEGIKIHGSPWQPIFNTNACDAFALPRGGAILQKWDLIPEDTDILITHSPPAGIMDEDGGASHGCSDLLHAVQRIKPTFHIFGHIHNHNGIQRIGCTTFVNCNVKDKNNRVRPALTFDYPSR</sequence>
<dbReference type="Proteomes" id="UP000011721">
    <property type="component" value="Chromosome"/>
</dbReference>